<dbReference type="Gene3D" id="3.40.50.12230">
    <property type="match status" value="1"/>
</dbReference>
<dbReference type="Pfam" id="PF00551">
    <property type="entry name" value="Formyl_trans_N"/>
    <property type="match status" value="1"/>
</dbReference>
<dbReference type="InterPro" id="IPR041711">
    <property type="entry name" value="Met-tRNA-FMT_N"/>
</dbReference>
<dbReference type="CDD" id="cd08646">
    <property type="entry name" value="FMT_core_Met-tRNA-FMT_N"/>
    <property type="match status" value="1"/>
</dbReference>
<keyword evidence="4" id="KW-1185">Reference proteome</keyword>
<evidence type="ECO:0000256" key="1">
    <source>
        <dbReference type="ARBA" id="ARBA00012261"/>
    </source>
</evidence>
<dbReference type="GO" id="GO:0005739">
    <property type="term" value="C:mitochondrion"/>
    <property type="evidence" value="ECO:0007669"/>
    <property type="project" value="TreeGrafter"/>
</dbReference>
<dbReference type="InterPro" id="IPR002376">
    <property type="entry name" value="Formyl_transf_N"/>
</dbReference>
<feature type="domain" description="Formyl transferase N-terminal" evidence="2">
    <location>
        <begin position="73"/>
        <end position="230"/>
    </location>
</feature>
<dbReference type="OrthoDB" id="10268103at2759"/>
<keyword evidence="3" id="KW-0808">Transferase</keyword>
<comment type="caution">
    <text evidence="3">The sequence shown here is derived from an EMBL/GenBank/DDBJ whole genome shotgun (WGS) entry which is preliminary data.</text>
</comment>
<dbReference type="InterPro" id="IPR036477">
    <property type="entry name" value="Formyl_transf_N_sf"/>
</dbReference>
<protein>
    <recommendedName>
        <fullName evidence="1">methionyl-tRNA formyltransferase</fullName>
        <ecNumber evidence="1">2.1.2.9</ecNumber>
    </recommendedName>
</protein>
<dbReference type="EMBL" id="JANBPT010000874">
    <property type="protein sequence ID" value="KAJ1911974.1"/>
    <property type="molecule type" value="Genomic_DNA"/>
</dbReference>
<dbReference type="GO" id="GO:0004479">
    <property type="term" value="F:methionyl-tRNA formyltransferase activity"/>
    <property type="evidence" value="ECO:0007669"/>
    <property type="project" value="UniProtKB-EC"/>
</dbReference>
<name>A0A9W7ZW61_9FUNG</name>
<reference evidence="3" key="1">
    <citation type="submission" date="2022-07" db="EMBL/GenBank/DDBJ databases">
        <title>Phylogenomic reconstructions and comparative analyses of Kickxellomycotina fungi.</title>
        <authorList>
            <person name="Reynolds N.K."/>
            <person name="Stajich J.E."/>
            <person name="Barry K."/>
            <person name="Grigoriev I.V."/>
            <person name="Crous P."/>
            <person name="Smith M.E."/>
        </authorList>
    </citation>
    <scope>NUCLEOTIDE SEQUENCE</scope>
    <source>
        <strain evidence="3">RSA 861</strain>
    </source>
</reference>
<dbReference type="EC" id="2.1.2.9" evidence="1"/>
<gene>
    <name evidence="3" type="primary">FMT1_2</name>
    <name evidence="3" type="ORF">IWQ60_009883</name>
</gene>
<dbReference type="PANTHER" id="PTHR11138">
    <property type="entry name" value="METHIONYL-TRNA FORMYLTRANSFERASE"/>
    <property type="match status" value="1"/>
</dbReference>
<evidence type="ECO:0000313" key="4">
    <source>
        <dbReference type="Proteomes" id="UP001150569"/>
    </source>
</evidence>
<dbReference type="Proteomes" id="UP001150569">
    <property type="component" value="Unassembled WGS sequence"/>
</dbReference>
<proteinExistence type="predicted"/>
<evidence type="ECO:0000313" key="3">
    <source>
        <dbReference type="EMBL" id="KAJ1911974.1"/>
    </source>
</evidence>
<sequence length="383" mass="42193">MLPVQGYRSLTRLILPRLPAGCYGRNVNGQWRGLAFDSVRPVVQDTQPSKPYRVLFFGTDHFSCTVLKEMIKVPVLDVLTVGDHYYGKGRTQLYESPLKLLAMDLGLHSHFLAPGDKKMRAWQLPPPSDSTADRPTTFDIGLVASFGSFIPRRIIAQFPLGLINVHPSLLPKYRGASPLQTALLHRDAETGVTIQELHPRTIDAGHILMQEKLSIAPDDNYHSLMLRTGRLGGGMVQRFLQDVESHRDSSQATPAPKASAAASRIRWAEQSAAEVDAVHRAFGTLHPLHTFFGRGKRQYKVVLRAFNFKQTDQSGLMERDPTAAEGGRIDICNETVNGPALAVTLGGGGCIQITSLYIQGHGDLTAEAFIDKFKLSSGTDRFL</sequence>
<accession>A0A9W7ZW61</accession>
<organism evidence="3 4">
    <name type="scientific">Tieghemiomyces parasiticus</name>
    <dbReference type="NCBI Taxonomy" id="78921"/>
    <lineage>
        <taxon>Eukaryota</taxon>
        <taxon>Fungi</taxon>
        <taxon>Fungi incertae sedis</taxon>
        <taxon>Zoopagomycota</taxon>
        <taxon>Kickxellomycotina</taxon>
        <taxon>Dimargaritomycetes</taxon>
        <taxon>Dimargaritales</taxon>
        <taxon>Dimargaritaceae</taxon>
        <taxon>Tieghemiomyces</taxon>
    </lineage>
</organism>
<dbReference type="PANTHER" id="PTHR11138:SF5">
    <property type="entry name" value="METHIONYL-TRNA FORMYLTRANSFERASE, MITOCHONDRIAL"/>
    <property type="match status" value="1"/>
</dbReference>
<evidence type="ECO:0000259" key="2">
    <source>
        <dbReference type="Pfam" id="PF00551"/>
    </source>
</evidence>
<dbReference type="AlphaFoldDB" id="A0A9W7ZW61"/>
<dbReference type="SUPFAM" id="SSF53328">
    <property type="entry name" value="Formyltransferase"/>
    <property type="match status" value="1"/>
</dbReference>